<accession>A0A914VVF9</accession>
<evidence type="ECO:0000313" key="2">
    <source>
        <dbReference type="Proteomes" id="UP000887566"/>
    </source>
</evidence>
<protein>
    <submittedName>
        <fullName evidence="3">CARD domain-containing protein</fullName>
    </submittedName>
</protein>
<keyword evidence="2" id="KW-1185">Reference proteome</keyword>
<dbReference type="WBParaSite" id="PSAMB.scaffold2467size23058.g17939.t1">
    <property type="protein sequence ID" value="PSAMB.scaffold2467size23058.g17939.t1"/>
    <property type="gene ID" value="PSAMB.scaffold2467size23058.g17939"/>
</dbReference>
<evidence type="ECO:0000256" key="1">
    <source>
        <dbReference type="SAM" id="MobiDB-lite"/>
    </source>
</evidence>
<name>A0A914VVF9_9BILA</name>
<feature type="region of interest" description="Disordered" evidence="1">
    <location>
        <begin position="83"/>
        <end position="106"/>
    </location>
</feature>
<organism evidence="2 3">
    <name type="scientific">Plectus sambesii</name>
    <dbReference type="NCBI Taxonomy" id="2011161"/>
    <lineage>
        <taxon>Eukaryota</taxon>
        <taxon>Metazoa</taxon>
        <taxon>Ecdysozoa</taxon>
        <taxon>Nematoda</taxon>
        <taxon>Chromadorea</taxon>
        <taxon>Plectida</taxon>
        <taxon>Plectina</taxon>
        <taxon>Plectoidea</taxon>
        <taxon>Plectidae</taxon>
        <taxon>Plectus</taxon>
    </lineage>
</organism>
<dbReference type="Gene3D" id="1.10.533.10">
    <property type="entry name" value="Death Domain, Fas"/>
    <property type="match status" value="1"/>
</dbReference>
<feature type="compositionally biased region" description="Low complexity" evidence="1">
    <location>
        <begin position="125"/>
        <end position="138"/>
    </location>
</feature>
<dbReference type="CDD" id="cd01671">
    <property type="entry name" value="CARD"/>
    <property type="match status" value="1"/>
</dbReference>
<sequence length="149" mass="16954">MKVSSVVDYLIGTEPPILLSSHENEIMKITDSEERNRKFLTVLQQRGEINTFEQFLEALKFTQQYELYNNILDRSKKSINAKYSDKNQEDKGAEFGGTTNASQSDAAKIDENLQKTYINDRLVISQPPSNYSTSPSSSNAHGWDKILEK</sequence>
<evidence type="ECO:0000313" key="3">
    <source>
        <dbReference type="WBParaSite" id="PSAMB.scaffold2467size23058.g17939.t1"/>
    </source>
</evidence>
<proteinExistence type="predicted"/>
<feature type="compositionally biased region" description="Basic and acidic residues" evidence="1">
    <location>
        <begin position="83"/>
        <end position="93"/>
    </location>
</feature>
<dbReference type="InterPro" id="IPR011029">
    <property type="entry name" value="DEATH-like_dom_sf"/>
</dbReference>
<reference evidence="3" key="1">
    <citation type="submission" date="2022-11" db="UniProtKB">
        <authorList>
            <consortium name="WormBaseParasite"/>
        </authorList>
    </citation>
    <scope>IDENTIFICATION</scope>
</reference>
<feature type="region of interest" description="Disordered" evidence="1">
    <location>
        <begin position="125"/>
        <end position="149"/>
    </location>
</feature>
<dbReference type="AlphaFoldDB" id="A0A914VVF9"/>
<dbReference type="SUPFAM" id="SSF47986">
    <property type="entry name" value="DEATH domain"/>
    <property type="match status" value="1"/>
</dbReference>
<dbReference type="Proteomes" id="UP000887566">
    <property type="component" value="Unplaced"/>
</dbReference>